<name>A0A2U2MXC6_9GAMM</name>
<sequence length="85" mass="9260">MGVAFSDASAFDAFWCETLLEAAGLVPEFRIAPAIEAFPGTRLAELEGYREAAYRRIGGRRHRAGTDVRALVEAHRAAFGCMDAE</sequence>
<reference evidence="1 2" key="1">
    <citation type="submission" date="2018-05" db="EMBL/GenBank/DDBJ databases">
        <title>Spiribacter halobius sp. nov., a moderately halophilic bacterium isolated from marine solar saltern.</title>
        <authorList>
            <person name="Zheng W.-S."/>
            <person name="Lu D.-C."/>
            <person name="Du Z.-J."/>
        </authorList>
    </citation>
    <scope>NUCLEOTIDE SEQUENCE [LARGE SCALE GENOMIC DNA]</scope>
    <source>
        <strain evidence="1 2">E85</strain>
    </source>
</reference>
<keyword evidence="2" id="KW-1185">Reference proteome</keyword>
<dbReference type="EMBL" id="QFFI01000032">
    <property type="protein sequence ID" value="PWG61517.1"/>
    <property type="molecule type" value="Genomic_DNA"/>
</dbReference>
<evidence type="ECO:0000313" key="1">
    <source>
        <dbReference type="EMBL" id="PWG61517.1"/>
    </source>
</evidence>
<comment type="caution">
    <text evidence="1">The sequence shown here is derived from an EMBL/GenBank/DDBJ whole genome shotgun (WGS) entry which is preliminary data.</text>
</comment>
<dbReference type="Proteomes" id="UP000245474">
    <property type="component" value="Unassembled WGS sequence"/>
</dbReference>
<evidence type="ECO:0000313" key="2">
    <source>
        <dbReference type="Proteomes" id="UP000245474"/>
    </source>
</evidence>
<organism evidence="1 2">
    <name type="scientific">Sediminicurvatus halobius</name>
    <dbReference type="NCBI Taxonomy" id="2182432"/>
    <lineage>
        <taxon>Bacteria</taxon>
        <taxon>Pseudomonadati</taxon>
        <taxon>Pseudomonadota</taxon>
        <taxon>Gammaproteobacteria</taxon>
        <taxon>Chromatiales</taxon>
        <taxon>Ectothiorhodospiraceae</taxon>
        <taxon>Sediminicurvatus</taxon>
    </lineage>
</organism>
<accession>A0A2U2MXC6</accession>
<proteinExistence type="predicted"/>
<dbReference type="AlphaFoldDB" id="A0A2U2MXC6"/>
<gene>
    <name evidence="1" type="ORF">DEM34_15935</name>
</gene>
<protein>
    <submittedName>
        <fullName evidence="1">Uncharacterized protein</fullName>
    </submittedName>
</protein>